<gene>
    <name evidence="1" type="ORF">AW736_26320</name>
</gene>
<proteinExistence type="predicted"/>
<keyword evidence="2" id="KW-1185">Reference proteome</keyword>
<sequence>MAKKDTAPKKPAAFAALSRALAKPTAAPAPSPKTPDAARPSAAIRALAINRTQAPLHSTQRRQYPLLSMCVAPADAARIQAVFVFLNNNGRRPTLSEAVRAALKITPLDEAFLDHYDRNSDTADKNDRRTVNLSTDLQPRITEIRDFLLKNRRRYVGSAAGCAALQRTALDASYLQAYDATKSPGRRGTIL</sequence>
<reference evidence="1 2" key="1">
    <citation type="submission" date="2016-01" db="EMBL/GenBank/DDBJ databases">
        <title>High potential of lignocellulose degradation of a new Verrucomicrobia species.</title>
        <authorList>
            <person name="Wang Y."/>
            <person name="Shi Y."/>
            <person name="Qiu Z."/>
            <person name="Liu S."/>
            <person name="Yang H."/>
        </authorList>
    </citation>
    <scope>NUCLEOTIDE SEQUENCE [LARGE SCALE GENOMIC DNA]</scope>
    <source>
        <strain evidence="1 2">TSB47</strain>
    </source>
</reference>
<accession>A0A178IQ68</accession>
<comment type="caution">
    <text evidence="1">The sequence shown here is derived from an EMBL/GenBank/DDBJ whole genome shotgun (WGS) entry which is preliminary data.</text>
</comment>
<protein>
    <submittedName>
        <fullName evidence="1">Uncharacterized protein</fullName>
    </submittedName>
</protein>
<evidence type="ECO:0000313" key="1">
    <source>
        <dbReference type="EMBL" id="OAM91898.1"/>
    </source>
</evidence>
<evidence type="ECO:0000313" key="2">
    <source>
        <dbReference type="Proteomes" id="UP000078486"/>
    </source>
</evidence>
<dbReference type="AlphaFoldDB" id="A0A178IQ68"/>
<dbReference type="Proteomes" id="UP000078486">
    <property type="component" value="Unassembled WGS sequence"/>
</dbReference>
<dbReference type="EMBL" id="LRRQ01000003">
    <property type="protein sequence ID" value="OAM91898.1"/>
    <property type="molecule type" value="Genomic_DNA"/>
</dbReference>
<name>A0A178IQ68_9BACT</name>
<dbReference type="RefSeq" id="WP_068773264.1">
    <property type="nucleotide sequence ID" value="NZ_KV441849.1"/>
</dbReference>
<dbReference type="STRING" id="1184151.AW736_26320"/>
<organism evidence="1 2">
    <name type="scientific">Termitidicoccus mucosus</name>
    <dbReference type="NCBI Taxonomy" id="1184151"/>
    <lineage>
        <taxon>Bacteria</taxon>
        <taxon>Pseudomonadati</taxon>
        <taxon>Verrucomicrobiota</taxon>
        <taxon>Opitutia</taxon>
        <taxon>Opitutales</taxon>
        <taxon>Opitutaceae</taxon>
        <taxon>Termitidicoccus</taxon>
    </lineage>
</organism>